<evidence type="ECO:0000256" key="1">
    <source>
        <dbReference type="ARBA" id="ARBA00004123"/>
    </source>
</evidence>
<dbReference type="InterPro" id="IPR002921">
    <property type="entry name" value="Fungal_lipase-type"/>
</dbReference>
<accession>A0A398ARS4</accession>
<dbReference type="PANTHER" id="PTHR47090">
    <property type="entry name" value="PROTEIN EDS1-RELATED"/>
    <property type="match status" value="1"/>
</dbReference>
<dbReference type="AlphaFoldDB" id="A0A398ARS4"/>
<dbReference type="EMBL" id="CM010628">
    <property type="protein sequence ID" value="RID79584.1"/>
    <property type="molecule type" value="Genomic_DNA"/>
</dbReference>
<reference evidence="9 10" key="1">
    <citation type="submission" date="2018-06" db="EMBL/GenBank/DDBJ databases">
        <title>WGS assembly of Brassica rapa FPsc.</title>
        <authorList>
            <person name="Bowman J."/>
            <person name="Kohchi T."/>
            <person name="Yamato K."/>
            <person name="Jenkins J."/>
            <person name="Shu S."/>
            <person name="Ishizaki K."/>
            <person name="Yamaoka S."/>
            <person name="Nishihama R."/>
            <person name="Nakamura Y."/>
            <person name="Berger F."/>
            <person name="Adam C."/>
            <person name="Aki S."/>
            <person name="Althoff F."/>
            <person name="Araki T."/>
            <person name="Arteaga-Vazquez M."/>
            <person name="Balasubrmanian S."/>
            <person name="Bauer D."/>
            <person name="Boehm C."/>
            <person name="Briginshaw L."/>
            <person name="Caballero-Perez J."/>
            <person name="Catarino B."/>
            <person name="Chen F."/>
            <person name="Chiyoda S."/>
            <person name="Chovatia M."/>
            <person name="Davies K."/>
            <person name="Delmans M."/>
            <person name="Demura T."/>
            <person name="Dierschke T."/>
            <person name="Dolan L."/>
            <person name="Dorantes-Acosta A."/>
            <person name="Eklund D."/>
            <person name="Florent S."/>
            <person name="Flores-Sandoval E."/>
            <person name="Fujiyama A."/>
            <person name="Fukuzawa H."/>
            <person name="Galik B."/>
            <person name="Grimanelli D."/>
            <person name="Grimwood J."/>
            <person name="Grossniklaus U."/>
            <person name="Hamada T."/>
            <person name="Haseloff J."/>
            <person name="Hetherington A."/>
            <person name="Higo A."/>
            <person name="Hirakawa Y."/>
            <person name="Hundley H."/>
            <person name="Ikeda Y."/>
            <person name="Inoue K."/>
            <person name="Inoue S."/>
            <person name="Ishida S."/>
            <person name="Jia Q."/>
            <person name="Kakita M."/>
            <person name="Kanazawa T."/>
            <person name="Kawai Y."/>
            <person name="Kawashima T."/>
            <person name="Kennedy M."/>
            <person name="Kinose K."/>
            <person name="Kinoshita T."/>
            <person name="Kohara Y."/>
            <person name="Koide E."/>
            <person name="Komatsu K."/>
            <person name="Kopischke S."/>
            <person name="Kubo M."/>
            <person name="Kyozuka J."/>
            <person name="Lagercrantz U."/>
            <person name="Lin S."/>
            <person name="Lindquist E."/>
            <person name="Lipzen A."/>
            <person name="Lu C."/>
            <person name="Luna E."/>
            <person name="Martienssen R."/>
            <person name="Minamino N."/>
            <person name="Mizutani M."/>
            <person name="Mizutani M."/>
            <person name="Mochizuki N."/>
            <person name="Monte I."/>
            <person name="Mosher R."/>
            <person name="Nagasaki H."/>
            <person name="Nakagami H."/>
            <person name="Naramoto S."/>
            <person name="Nishitani K."/>
            <person name="Ohtani M."/>
            <person name="Okamoto T."/>
            <person name="Okumura M."/>
            <person name="Phillips J."/>
            <person name="Pollak B."/>
            <person name="Reinders A."/>
            <person name="Roevekamp M."/>
            <person name="Sano R."/>
            <person name="Sawa S."/>
            <person name="Schmid M."/>
            <person name="Shirakawa M."/>
            <person name="Solano R."/>
            <person name="Spunde A."/>
            <person name="Suetsugu N."/>
            <person name="Sugano S."/>
            <person name="Sugiyama A."/>
            <person name="Sun R."/>
            <person name="Suzuki Y."/>
            <person name="Takenaka M."/>
            <person name="Takezawa D."/>
            <person name="Tomogane H."/>
            <person name="Tsuzuki M."/>
            <person name="Ueda T."/>
            <person name="Umeda M."/>
            <person name="Ward J."/>
            <person name="Watanabe Y."/>
            <person name="Yazaki K."/>
            <person name="Yokoyama R."/>
            <person name="Yoshitake Y."/>
            <person name="Yotsui I."/>
            <person name="Zachgo S."/>
            <person name="Schmutz J."/>
        </authorList>
    </citation>
    <scope>NUCLEOTIDE SEQUENCE [LARGE SCALE GENOMIC DNA]</scope>
    <source>
        <strain evidence="10">cv. B-3</strain>
    </source>
</reference>
<keyword evidence="5" id="KW-0611">Plant defense</keyword>
<dbReference type="Pfam" id="PF01764">
    <property type="entry name" value="Lipase_3"/>
    <property type="match status" value="1"/>
</dbReference>
<evidence type="ECO:0000256" key="4">
    <source>
        <dbReference type="ARBA" id="ARBA00022801"/>
    </source>
</evidence>
<feature type="domain" description="Fungal lipase-type" evidence="7">
    <location>
        <begin position="72"/>
        <end position="198"/>
    </location>
</feature>
<dbReference type="InterPro" id="IPR041266">
    <property type="entry name" value="EDS1_EP"/>
</dbReference>
<evidence type="ECO:0000313" key="9">
    <source>
        <dbReference type="EMBL" id="RID79584.1"/>
    </source>
</evidence>
<feature type="domain" description="EDS1 EP" evidence="8">
    <location>
        <begin position="403"/>
        <end position="584"/>
    </location>
</feature>
<dbReference type="Gene3D" id="3.40.50.1820">
    <property type="entry name" value="alpha/beta hydrolase"/>
    <property type="match status" value="1"/>
</dbReference>
<evidence type="ECO:0000313" key="10">
    <source>
        <dbReference type="Proteomes" id="UP000264353"/>
    </source>
</evidence>
<evidence type="ECO:0000259" key="8">
    <source>
        <dbReference type="Pfam" id="PF18117"/>
    </source>
</evidence>
<dbReference type="GO" id="GO:0006952">
    <property type="term" value="P:defense response"/>
    <property type="evidence" value="ECO:0007669"/>
    <property type="project" value="UniProtKB-KW"/>
</dbReference>
<dbReference type="GO" id="GO:0006629">
    <property type="term" value="P:lipid metabolic process"/>
    <property type="evidence" value="ECO:0007669"/>
    <property type="project" value="InterPro"/>
</dbReference>
<keyword evidence="4" id="KW-0378">Hydrolase</keyword>
<gene>
    <name evidence="9" type="ORF">BRARA_A02311</name>
</gene>
<sequence>MAQEALAVAGISNDLVTRSWMASKIAYNTEHFCKEEEGELVYFSFKPSFSEKDWFAPENGSSFGETKMNRDQFPCMRSFSNDADATVNEAFLKNLDILISQRTSFRDDVVSSQKCKKIVFTGHSSGGATAILATVWYLETYLTKKQIGGFPFPEPLCVTFGAPLVGDNVFKHALGRENWSRFFVNLVTRFDIVPRIMLAPKASTKQTLPYALYKLDDTASRIQENDQGIAGFFAAVMKDVEIASRQTGCELIGDGGGNAFLETFSSFLELSPYRPAGTFVFSTGTRLVQVSNSDAILPLLFYASQSSNEQELSLRPYESIQDHRSYQEMVDSMGTKEVNDLDMDHLAFDGGESALSDLGLSKSDRKCLLAAYEAEKKRVDNQSKMDKERESKTEEKLDWIENVYKPRCLALAKGYYDSFKESPEDDDFTANVTRAELAGSFDKVFGLLKKGQLPDGFEGRSEWIELEIRYVKLVEPLDIANYHRHLKNEDTGPYMGKGRPNRYKHAQRLYEHKLLKAGRPAEEIKTSSLGSCFWAEVEELRGKGYDKVKVSKLEELLQGWIRDKDVDDEHIFLEGSTFRKWWHSLPELHKLCSPLRGRMG</sequence>
<organism evidence="9 10">
    <name type="scientific">Brassica campestris</name>
    <name type="common">Field mustard</name>
    <dbReference type="NCBI Taxonomy" id="3711"/>
    <lineage>
        <taxon>Eukaryota</taxon>
        <taxon>Viridiplantae</taxon>
        <taxon>Streptophyta</taxon>
        <taxon>Embryophyta</taxon>
        <taxon>Tracheophyta</taxon>
        <taxon>Spermatophyta</taxon>
        <taxon>Magnoliopsida</taxon>
        <taxon>eudicotyledons</taxon>
        <taxon>Gunneridae</taxon>
        <taxon>Pentapetalae</taxon>
        <taxon>rosids</taxon>
        <taxon>malvids</taxon>
        <taxon>Brassicales</taxon>
        <taxon>Brassicaceae</taxon>
        <taxon>Brassiceae</taxon>
        <taxon>Brassica</taxon>
    </lineage>
</organism>
<dbReference type="GO" id="GO:0016787">
    <property type="term" value="F:hydrolase activity"/>
    <property type="evidence" value="ECO:0007669"/>
    <property type="project" value="UniProtKB-KW"/>
</dbReference>
<evidence type="ECO:0000256" key="3">
    <source>
        <dbReference type="ARBA" id="ARBA00022490"/>
    </source>
</evidence>
<dbReference type="PANTHER" id="PTHR47090:SF2">
    <property type="entry name" value="PROTEIN EDS1-RELATED"/>
    <property type="match status" value="1"/>
</dbReference>
<name>A0A398ARS4_BRACM</name>
<protein>
    <submittedName>
        <fullName evidence="9">Uncharacterized protein</fullName>
    </submittedName>
</protein>
<evidence type="ECO:0000256" key="5">
    <source>
        <dbReference type="ARBA" id="ARBA00022821"/>
    </source>
</evidence>
<dbReference type="InterPro" id="IPR029058">
    <property type="entry name" value="AB_hydrolase_fold"/>
</dbReference>
<comment type="subcellular location">
    <subcellularLocation>
        <location evidence="2">Cytoplasm</location>
    </subcellularLocation>
    <subcellularLocation>
        <location evidence="1">Nucleus</location>
    </subcellularLocation>
</comment>
<dbReference type="SUPFAM" id="SSF53474">
    <property type="entry name" value="alpha/beta-Hydrolases"/>
    <property type="match status" value="1"/>
</dbReference>
<evidence type="ECO:0000259" key="7">
    <source>
        <dbReference type="Pfam" id="PF01764"/>
    </source>
</evidence>
<keyword evidence="6" id="KW-0539">Nucleus</keyword>
<dbReference type="GO" id="GO:0005737">
    <property type="term" value="C:cytoplasm"/>
    <property type="evidence" value="ECO:0007669"/>
    <property type="project" value="UniProtKB-SubCell"/>
</dbReference>
<dbReference type="Pfam" id="PF18117">
    <property type="entry name" value="EDS1_EP"/>
    <property type="match status" value="1"/>
</dbReference>
<keyword evidence="3" id="KW-0963">Cytoplasm</keyword>
<evidence type="ECO:0000256" key="6">
    <source>
        <dbReference type="ARBA" id="ARBA00023242"/>
    </source>
</evidence>
<dbReference type="InterPro" id="IPR044214">
    <property type="entry name" value="EDS1-like"/>
</dbReference>
<evidence type="ECO:0000256" key="2">
    <source>
        <dbReference type="ARBA" id="ARBA00004496"/>
    </source>
</evidence>
<dbReference type="GO" id="GO:0005634">
    <property type="term" value="C:nucleus"/>
    <property type="evidence" value="ECO:0007669"/>
    <property type="project" value="UniProtKB-SubCell"/>
</dbReference>
<dbReference type="ESTHER" id="bracm-a0a398ars4">
    <property type="family name" value="Plant_lipase_EDS1-like"/>
</dbReference>
<proteinExistence type="predicted"/>
<dbReference type="Proteomes" id="UP000264353">
    <property type="component" value="Chromosome A1"/>
</dbReference>